<dbReference type="STRING" id="1048205.AB852_30290"/>
<dbReference type="Gene3D" id="1.50.10.20">
    <property type="match status" value="1"/>
</dbReference>
<evidence type="ECO:0000313" key="4">
    <source>
        <dbReference type="EMBL" id="OKH90847.1"/>
    </source>
</evidence>
<dbReference type="InterPro" id="IPR008930">
    <property type="entry name" value="Terpenoid_cyclase/PrenylTrfase"/>
</dbReference>
<gene>
    <name evidence="4" type="ORF">AB852_30290</name>
</gene>
<protein>
    <recommendedName>
        <fullName evidence="6">Squalene cyclase C-terminal domain-containing protein</fullName>
    </recommendedName>
</protein>
<dbReference type="EMBL" id="LFBV01000010">
    <property type="protein sequence ID" value="OKH90847.1"/>
    <property type="molecule type" value="Genomic_DNA"/>
</dbReference>
<keyword evidence="2" id="KW-1133">Transmembrane helix</keyword>
<proteinExistence type="predicted"/>
<dbReference type="SUPFAM" id="SSF48239">
    <property type="entry name" value="Terpenoid cyclases/Protein prenyltransferases"/>
    <property type="match status" value="1"/>
</dbReference>
<dbReference type="RefSeq" id="WP_073793509.1">
    <property type="nucleotide sequence ID" value="NZ_LFBV01000010.1"/>
</dbReference>
<dbReference type="InterPro" id="IPR006311">
    <property type="entry name" value="TAT_signal"/>
</dbReference>
<keyword evidence="5" id="KW-1185">Reference proteome</keyword>
<evidence type="ECO:0008006" key="6">
    <source>
        <dbReference type="Google" id="ProtNLM"/>
    </source>
</evidence>
<feature type="chain" id="PRO_5012885781" description="Squalene cyclase C-terminal domain-containing protein" evidence="3">
    <location>
        <begin position="27"/>
        <end position="422"/>
    </location>
</feature>
<comment type="caution">
    <text evidence="4">The sequence shown here is derived from an EMBL/GenBank/DDBJ whole genome shotgun (WGS) entry which is preliminary data.</text>
</comment>
<feature type="signal peptide" evidence="3">
    <location>
        <begin position="1"/>
        <end position="26"/>
    </location>
</feature>
<dbReference type="Proteomes" id="UP000186455">
    <property type="component" value="Unassembled WGS sequence"/>
</dbReference>
<dbReference type="AlphaFoldDB" id="A0A1Q4UZ16"/>
<feature type="region of interest" description="Disordered" evidence="1">
    <location>
        <begin position="29"/>
        <end position="53"/>
    </location>
</feature>
<dbReference type="PROSITE" id="PS51318">
    <property type="entry name" value="TAT"/>
    <property type="match status" value="1"/>
</dbReference>
<feature type="transmembrane region" description="Helical" evidence="2">
    <location>
        <begin position="394"/>
        <end position="413"/>
    </location>
</feature>
<accession>A0A1Q4UZ16</accession>
<keyword evidence="2" id="KW-0472">Membrane</keyword>
<feature type="compositionally biased region" description="Low complexity" evidence="1">
    <location>
        <begin position="29"/>
        <end position="44"/>
    </location>
</feature>
<name>A0A1Q4UZ16_9ACTN</name>
<evidence type="ECO:0000256" key="3">
    <source>
        <dbReference type="SAM" id="SignalP"/>
    </source>
</evidence>
<evidence type="ECO:0000313" key="5">
    <source>
        <dbReference type="Proteomes" id="UP000186455"/>
    </source>
</evidence>
<feature type="region of interest" description="Disordered" evidence="1">
    <location>
        <begin position="348"/>
        <end position="389"/>
    </location>
</feature>
<feature type="compositionally biased region" description="Basic and acidic residues" evidence="1">
    <location>
        <begin position="369"/>
        <end position="389"/>
    </location>
</feature>
<keyword evidence="3" id="KW-0732">Signal</keyword>
<keyword evidence="2" id="KW-0812">Transmembrane</keyword>
<evidence type="ECO:0000256" key="1">
    <source>
        <dbReference type="SAM" id="MobiDB-lite"/>
    </source>
</evidence>
<dbReference type="CDD" id="cd00688">
    <property type="entry name" value="ISOPREN_C2_like"/>
    <property type="match status" value="1"/>
</dbReference>
<organism evidence="4 5">
    <name type="scientific">Streptomyces uncialis</name>
    <dbReference type="NCBI Taxonomy" id="1048205"/>
    <lineage>
        <taxon>Bacteria</taxon>
        <taxon>Bacillati</taxon>
        <taxon>Actinomycetota</taxon>
        <taxon>Actinomycetes</taxon>
        <taxon>Kitasatosporales</taxon>
        <taxon>Streptomycetaceae</taxon>
        <taxon>Streptomyces</taxon>
    </lineage>
</organism>
<evidence type="ECO:0000256" key="2">
    <source>
        <dbReference type="SAM" id="Phobius"/>
    </source>
</evidence>
<reference evidence="4 5" key="1">
    <citation type="submission" date="2015-06" db="EMBL/GenBank/DDBJ databases">
        <title>Cloning and characterization of the uncialamcin biosynthetic gene cluster.</title>
        <authorList>
            <person name="Yan X."/>
            <person name="Huang T."/>
            <person name="Ge H."/>
            <person name="Shen B."/>
        </authorList>
    </citation>
    <scope>NUCLEOTIDE SEQUENCE [LARGE SCALE GENOMIC DNA]</scope>
    <source>
        <strain evidence="4 5">DCA2648</strain>
    </source>
</reference>
<sequence>MNVRRTVTAIAATAVIAAAAAPTATAAPVTAPATPEAPAAPDAPGLHGSTDPTYDGVWRQSLTLLAQDTTGVRPAAQAVDWLTAQQCADGAFAAFRADPAAKCGAKTPVDSNSTAAAVQALAALGGEDTAVRDAVRWLRSAQNPDGGWGYLPGGPSDTNSTSLVAGALTAAGTAPDGVRSKDGKNAHDALLKLTVPCDADGGGAFAYQPDKKGVLAANADATAAGVLGGLDRTLATKAAPAADPADPATCAEPRTAADAARNGAAHLVTALAAKGYLVSSLAGAKDQPDHGNTADAVVALAAAGLTDRADRTVTWLKRDGAAWAAKSGPAAWSQLVLAAHATGADPRDFGGTDLVQRLNATGPAPESVPDAKDTAAEDGKDNAKDSKDDDGGPAVIWIIGIGLVVGIGIGILLSGRRKKRQK</sequence>